<feature type="region of interest" description="Disordered" evidence="4">
    <location>
        <begin position="13"/>
        <end position="34"/>
    </location>
</feature>
<evidence type="ECO:0000256" key="2">
    <source>
        <dbReference type="ARBA" id="ARBA00022888"/>
    </source>
</evidence>
<dbReference type="SUPFAM" id="SSF56235">
    <property type="entry name" value="N-terminal nucleophile aminohydrolases (Ntn hydrolases)"/>
    <property type="match status" value="1"/>
</dbReference>
<feature type="domain" description="Asparagine synthetase" evidence="5">
    <location>
        <begin position="472"/>
        <end position="555"/>
    </location>
</feature>
<evidence type="ECO:0000259" key="5">
    <source>
        <dbReference type="Pfam" id="PF00733"/>
    </source>
</evidence>
<dbReference type="AlphaFoldDB" id="A0A4V5NK20"/>
<accession>A0A4V5NK20</accession>
<feature type="compositionally biased region" description="Basic and acidic residues" evidence="4">
    <location>
        <begin position="19"/>
        <end position="34"/>
    </location>
</feature>
<evidence type="ECO:0000256" key="4">
    <source>
        <dbReference type="SAM" id="MobiDB-lite"/>
    </source>
</evidence>
<dbReference type="InterPro" id="IPR029055">
    <property type="entry name" value="Ntn_hydrolases_N"/>
</dbReference>
<dbReference type="STRING" id="331657.A0A4V5NK20"/>
<dbReference type="CDD" id="cd01991">
    <property type="entry name" value="Asn_synthase_B_C"/>
    <property type="match status" value="1"/>
</dbReference>
<gene>
    <name evidence="6" type="ORF">B0A49_00765</name>
</gene>
<dbReference type="Gene3D" id="3.40.50.620">
    <property type="entry name" value="HUPs"/>
    <property type="match status" value="1"/>
</dbReference>
<dbReference type="OrthoDB" id="10252281at2759"/>
<evidence type="ECO:0000256" key="3">
    <source>
        <dbReference type="ARBA" id="ARBA00022962"/>
    </source>
</evidence>
<dbReference type="InterPro" id="IPR014729">
    <property type="entry name" value="Rossmann-like_a/b/a_fold"/>
</dbReference>
<proteinExistence type="predicted"/>
<reference evidence="6 7" key="1">
    <citation type="submission" date="2017-03" db="EMBL/GenBank/DDBJ databases">
        <title>Genomes of endolithic fungi from Antarctica.</title>
        <authorList>
            <person name="Coleine C."/>
            <person name="Masonjones S."/>
            <person name="Stajich J.E."/>
        </authorList>
    </citation>
    <scope>NUCLEOTIDE SEQUENCE [LARGE SCALE GENOMIC DNA]</scope>
    <source>
        <strain evidence="6 7">CCFEE 5187</strain>
    </source>
</reference>
<keyword evidence="1" id="KW-0028">Amino-acid biosynthesis</keyword>
<sequence>MCGIFFSLSRTAFSSPTGESKHLLSRRGPDSTREHRLKIRQQQDAHDLSGKHTALYISSLSTVLSLRGDHVVSQPLVDDATRSFLCWNGEAWKVGGKPVNGNDAEMVFQLFLKACTPTEQMTERSLSHQNLVEAVALIAGPYAFVFYDSAHGLVYFGDFMLSSICDARVEDGWTEVEADGLYVIDMNSAPTKSASTDMADDTGRFRTRHIPFTIQGCKQTDVHLTLPYSSLNKELPTSTRPLLHVQSSSVARLEDVLRKSLSLRITDIPPAPSIPRQDQQHAASQPVKLAILFSGGLDCTLLARLAHDTLPKDEPIDLLNVAFQNPRVHKLLEDAFEACPDRITGRRSHAELERVCPGRAWRFVSINVPYTETVAHRERVVQLIHPHDTEMDLSIAYALYFASRGTGIVCDARAPGPTTEATTTAATETDAPAHYTTPARVLLSGLGADELFAGYQRHSTAFARHSYAGLLAELALDVARLGKRNLGRDDRVIANWGREARFPYLDEEVVEWALEAPVWEKCGFGEEAVEGEGRLEPGKKVLRLLARKLGMEGLAVEKKRAIQFGARTAKMEAGKAKGTQILSHRPHP</sequence>
<dbReference type="Proteomes" id="UP000308768">
    <property type="component" value="Unassembled WGS sequence"/>
</dbReference>
<dbReference type="GO" id="GO:0006529">
    <property type="term" value="P:asparagine biosynthetic process"/>
    <property type="evidence" value="ECO:0007669"/>
    <property type="project" value="UniProtKB-KW"/>
</dbReference>
<organism evidence="6 7">
    <name type="scientific">Cryomyces minteri</name>
    <dbReference type="NCBI Taxonomy" id="331657"/>
    <lineage>
        <taxon>Eukaryota</taxon>
        <taxon>Fungi</taxon>
        <taxon>Dikarya</taxon>
        <taxon>Ascomycota</taxon>
        <taxon>Pezizomycotina</taxon>
        <taxon>Dothideomycetes</taxon>
        <taxon>Dothideomycetes incertae sedis</taxon>
        <taxon>Cryomyces</taxon>
    </lineage>
</organism>
<dbReference type="InterPro" id="IPR051857">
    <property type="entry name" value="Asn_synthetase_domain"/>
</dbReference>
<dbReference type="EMBL" id="NAJN01000068">
    <property type="protein sequence ID" value="TKA80159.1"/>
    <property type="molecule type" value="Genomic_DNA"/>
</dbReference>
<dbReference type="Gene3D" id="3.60.20.10">
    <property type="entry name" value="Glutamine Phosphoribosylpyrophosphate, subunit 1, domain 1"/>
    <property type="match status" value="1"/>
</dbReference>
<evidence type="ECO:0000256" key="1">
    <source>
        <dbReference type="ARBA" id="ARBA00022605"/>
    </source>
</evidence>
<dbReference type="GO" id="GO:0004066">
    <property type="term" value="F:asparagine synthase (glutamine-hydrolyzing) activity"/>
    <property type="evidence" value="ECO:0007669"/>
    <property type="project" value="InterPro"/>
</dbReference>
<keyword evidence="3" id="KW-0315">Glutamine amidotransferase</keyword>
<protein>
    <recommendedName>
        <fullName evidence="5">Asparagine synthetase domain-containing protein</fullName>
    </recommendedName>
</protein>
<dbReference type="Pfam" id="PF00733">
    <property type="entry name" value="Asn_synthase"/>
    <property type="match status" value="2"/>
</dbReference>
<evidence type="ECO:0000313" key="7">
    <source>
        <dbReference type="Proteomes" id="UP000308768"/>
    </source>
</evidence>
<evidence type="ECO:0000313" key="6">
    <source>
        <dbReference type="EMBL" id="TKA80159.1"/>
    </source>
</evidence>
<dbReference type="SUPFAM" id="SSF52402">
    <property type="entry name" value="Adenine nucleotide alpha hydrolases-like"/>
    <property type="match status" value="1"/>
</dbReference>
<dbReference type="InterPro" id="IPR001962">
    <property type="entry name" value="Asn_synthase"/>
</dbReference>
<name>A0A4V5NK20_9PEZI</name>
<feature type="domain" description="Asparagine synthetase" evidence="5">
    <location>
        <begin position="439"/>
        <end position="468"/>
    </location>
</feature>
<dbReference type="PANTHER" id="PTHR45937:SF1">
    <property type="entry name" value="ASPARAGINE SYNTHETASE DOMAIN-CONTAINING PROTEIN 1"/>
    <property type="match status" value="1"/>
</dbReference>
<dbReference type="PANTHER" id="PTHR45937">
    <property type="entry name" value="ASPARAGINE SYNTHETASE DOMAIN-CONTAINING PROTEIN 1"/>
    <property type="match status" value="1"/>
</dbReference>
<comment type="caution">
    <text evidence="6">The sequence shown here is derived from an EMBL/GenBank/DDBJ whole genome shotgun (WGS) entry which is preliminary data.</text>
</comment>
<keyword evidence="7" id="KW-1185">Reference proteome</keyword>
<keyword evidence="2" id="KW-0061">Asparagine biosynthesis</keyword>